<name>A0ABV7RWY5_9RHOB</name>
<organism evidence="1 2">
    <name type="scientific">Paracoccus simplex</name>
    <dbReference type="NCBI Taxonomy" id="2086346"/>
    <lineage>
        <taxon>Bacteria</taxon>
        <taxon>Pseudomonadati</taxon>
        <taxon>Pseudomonadota</taxon>
        <taxon>Alphaproteobacteria</taxon>
        <taxon>Rhodobacterales</taxon>
        <taxon>Paracoccaceae</taxon>
        <taxon>Paracoccus</taxon>
    </lineage>
</organism>
<reference evidence="2" key="1">
    <citation type="journal article" date="2019" name="Int. J. Syst. Evol. Microbiol.">
        <title>The Global Catalogue of Microorganisms (GCM) 10K type strain sequencing project: providing services to taxonomists for standard genome sequencing and annotation.</title>
        <authorList>
            <consortium name="The Broad Institute Genomics Platform"/>
            <consortium name="The Broad Institute Genome Sequencing Center for Infectious Disease"/>
            <person name="Wu L."/>
            <person name="Ma J."/>
        </authorList>
    </citation>
    <scope>NUCLEOTIDE SEQUENCE [LARGE SCALE GENOMIC DNA]</scope>
    <source>
        <strain evidence="2">VKM B-3226</strain>
    </source>
</reference>
<dbReference type="Proteomes" id="UP001595596">
    <property type="component" value="Unassembled WGS sequence"/>
</dbReference>
<accession>A0ABV7RWY5</accession>
<evidence type="ECO:0000313" key="2">
    <source>
        <dbReference type="Proteomes" id="UP001595596"/>
    </source>
</evidence>
<dbReference type="RefSeq" id="WP_379028748.1">
    <property type="nucleotide sequence ID" value="NZ_JBHRXE010000014.1"/>
</dbReference>
<keyword evidence="2" id="KW-1185">Reference proteome</keyword>
<protein>
    <submittedName>
        <fullName evidence="1">Uncharacterized protein</fullName>
    </submittedName>
</protein>
<gene>
    <name evidence="1" type="ORF">ACFOMP_06705</name>
</gene>
<proteinExistence type="predicted"/>
<evidence type="ECO:0000313" key="1">
    <source>
        <dbReference type="EMBL" id="MFC3569139.1"/>
    </source>
</evidence>
<comment type="caution">
    <text evidence="1">The sequence shown here is derived from an EMBL/GenBank/DDBJ whole genome shotgun (WGS) entry which is preliminary data.</text>
</comment>
<sequence>MRDLGIAANLRLQYGPFWKNVPFNKIFDPTLPQRTEELTREKILAMGFTPSISLMSPDGHARTGS</sequence>
<dbReference type="EMBL" id="JBHRXE010000014">
    <property type="protein sequence ID" value="MFC3569139.1"/>
    <property type="molecule type" value="Genomic_DNA"/>
</dbReference>